<accession>A0A0D2SDT7</accession>
<feature type="region of interest" description="Disordered" evidence="6">
    <location>
        <begin position="122"/>
        <end position="145"/>
    </location>
</feature>
<feature type="compositionally biased region" description="Pro residues" evidence="6">
    <location>
        <begin position="427"/>
        <end position="437"/>
    </location>
</feature>
<comment type="subcellular location">
    <subcellularLocation>
        <location evidence="1">Membrane</location>
    </subcellularLocation>
</comment>
<evidence type="ECO:0000256" key="3">
    <source>
        <dbReference type="ARBA" id="ARBA00022989"/>
    </source>
</evidence>
<dbReference type="Pfam" id="PF13664">
    <property type="entry name" value="DUF4149"/>
    <property type="match status" value="1"/>
</dbReference>
<reference evidence="10 11" key="1">
    <citation type="journal article" date="2012" name="Nature">
        <title>Repeated polyploidization of Gossypium genomes and the evolution of spinnable cotton fibres.</title>
        <authorList>
            <person name="Paterson A.H."/>
            <person name="Wendel J.F."/>
            <person name="Gundlach H."/>
            <person name="Guo H."/>
            <person name="Jenkins J."/>
            <person name="Jin D."/>
            <person name="Llewellyn D."/>
            <person name="Showmaker K.C."/>
            <person name="Shu S."/>
            <person name="Udall J."/>
            <person name="Yoo M.J."/>
            <person name="Byers R."/>
            <person name="Chen W."/>
            <person name="Doron-Faigenboim A."/>
            <person name="Duke M.V."/>
            <person name="Gong L."/>
            <person name="Grimwood J."/>
            <person name="Grover C."/>
            <person name="Grupp K."/>
            <person name="Hu G."/>
            <person name="Lee T.H."/>
            <person name="Li J."/>
            <person name="Lin L."/>
            <person name="Liu T."/>
            <person name="Marler B.S."/>
            <person name="Page J.T."/>
            <person name="Roberts A.W."/>
            <person name="Romanel E."/>
            <person name="Sanders W.S."/>
            <person name="Szadkowski E."/>
            <person name="Tan X."/>
            <person name="Tang H."/>
            <person name="Xu C."/>
            <person name="Wang J."/>
            <person name="Wang Z."/>
            <person name="Zhang D."/>
            <person name="Zhang L."/>
            <person name="Ashrafi H."/>
            <person name="Bedon F."/>
            <person name="Bowers J.E."/>
            <person name="Brubaker C.L."/>
            <person name="Chee P.W."/>
            <person name="Das S."/>
            <person name="Gingle A.R."/>
            <person name="Haigler C.H."/>
            <person name="Harker D."/>
            <person name="Hoffmann L.V."/>
            <person name="Hovav R."/>
            <person name="Jones D.C."/>
            <person name="Lemke C."/>
            <person name="Mansoor S."/>
            <person name="ur Rahman M."/>
            <person name="Rainville L.N."/>
            <person name="Rambani A."/>
            <person name="Reddy U.K."/>
            <person name="Rong J.K."/>
            <person name="Saranga Y."/>
            <person name="Scheffler B.E."/>
            <person name="Scheffler J.A."/>
            <person name="Stelly D.M."/>
            <person name="Triplett B.A."/>
            <person name="Van Deynze A."/>
            <person name="Vaslin M.F."/>
            <person name="Waghmare V.N."/>
            <person name="Walford S.A."/>
            <person name="Wright R.J."/>
            <person name="Zaki E.A."/>
            <person name="Zhang T."/>
            <person name="Dennis E.S."/>
            <person name="Mayer K.F."/>
            <person name="Peterson D.G."/>
            <person name="Rokhsar D.S."/>
            <person name="Wang X."/>
            <person name="Schmutz J."/>
        </authorList>
    </citation>
    <scope>NUCLEOTIDE SEQUENCE [LARGE SCALE GENOMIC DNA]</scope>
</reference>
<dbReference type="AlphaFoldDB" id="A0A0D2SDT7"/>
<feature type="region of interest" description="Disordered" evidence="6">
    <location>
        <begin position="394"/>
        <end position="445"/>
    </location>
</feature>
<dbReference type="eggNOG" id="KOG2886">
    <property type="taxonomic scope" value="Eukaryota"/>
</dbReference>
<evidence type="ECO:0000256" key="7">
    <source>
        <dbReference type="SAM" id="Phobius"/>
    </source>
</evidence>
<dbReference type="OrthoDB" id="1641132at2759"/>
<dbReference type="GO" id="GO:0016020">
    <property type="term" value="C:membrane"/>
    <property type="evidence" value="ECO:0007669"/>
    <property type="project" value="UniProtKB-SubCell"/>
</dbReference>
<dbReference type="KEGG" id="gra:105783816"/>
<organism evidence="10 11">
    <name type="scientific">Gossypium raimondii</name>
    <name type="common">Peruvian cotton</name>
    <name type="synonym">Gossypium klotzschianum subsp. raimondii</name>
    <dbReference type="NCBI Taxonomy" id="29730"/>
    <lineage>
        <taxon>Eukaryota</taxon>
        <taxon>Viridiplantae</taxon>
        <taxon>Streptophyta</taxon>
        <taxon>Embryophyta</taxon>
        <taxon>Tracheophyta</taxon>
        <taxon>Spermatophyta</taxon>
        <taxon>Magnoliopsida</taxon>
        <taxon>eudicotyledons</taxon>
        <taxon>Gunneridae</taxon>
        <taxon>Pentapetalae</taxon>
        <taxon>rosids</taxon>
        <taxon>malvids</taxon>
        <taxon>Malvales</taxon>
        <taxon>Malvaceae</taxon>
        <taxon>Malvoideae</taxon>
        <taxon>Gossypium</taxon>
    </lineage>
</organism>
<keyword evidence="2 7" id="KW-0812">Transmembrane</keyword>
<dbReference type="Gene3D" id="1.20.120.20">
    <property type="entry name" value="Apolipoprotein"/>
    <property type="match status" value="1"/>
</dbReference>
<evidence type="ECO:0000256" key="6">
    <source>
        <dbReference type="SAM" id="MobiDB-lite"/>
    </source>
</evidence>
<proteinExistence type="predicted"/>
<feature type="transmembrane region" description="Helical" evidence="7">
    <location>
        <begin position="354"/>
        <end position="374"/>
    </location>
</feature>
<feature type="coiled-coil region" evidence="5">
    <location>
        <begin position="193"/>
        <end position="220"/>
    </location>
</feature>
<evidence type="ECO:0000256" key="4">
    <source>
        <dbReference type="ARBA" id="ARBA00023136"/>
    </source>
</evidence>
<dbReference type="EMBL" id="CM001752">
    <property type="protein sequence ID" value="KJB81317.1"/>
    <property type="molecule type" value="Genomic_DNA"/>
</dbReference>
<dbReference type="PANTHER" id="PTHR47652:SF3">
    <property type="entry name" value="MITOCHONDRIAL IMPORT INNER MEMBRANE TRANSLOCASE SUBUNIT TIM44"/>
    <property type="match status" value="1"/>
</dbReference>
<name>A0A0D2SDT7_GOSRA</name>
<feature type="domain" description="TMEM205-like" evidence="9">
    <location>
        <begin position="284"/>
        <end position="386"/>
    </location>
</feature>
<keyword evidence="8" id="KW-0732">Signal</keyword>
<evidence type="ECO:0000313" key="11">
    <source>
        <dbReference type="Proteomes" id="UP000032304"/>
    </source>
</evidence>
<dbReference type="InterPro" id="IPR025423">
    <property type="entry name" value="TMEM205-like"/>
</dbReference>
<feature type="transmembrane region" description="Helical" evidence="7">
    <location>
        <begin position="323"/>
        <end position="342"/>
    </location>
</feature>
<feature type="chain" id="PRO_5002250942" description="TMEM205-like domain-containing protein" evidence="8">
    <location>
        <begin position="19"/>
        <end position="492"/>
    </location>
</feature>
<dbReference type="PANTHER" id="PTHR47652">
    <property type="entry name" value="MITOCHONDRIAL IMPORT INNER MEMBRANE TRANSLOCASE SUBUNIT TIM44"/>
    <property type="match status" value="1"/>
</dbReference>
<evidence type="ECO:0000256" key="5">
    <source>
        <dbReference type="SAM" id="Coils"/>
    </source>
</evidence>
<keyword evidence="4 7" id="KW-0472">Membrane</keyword>
<evidence type="ECO:0000256" key="2">
    <source>
        <dbReference type="ARBA" id="ARBA00022692"/>
    </source>
</evidence>
<evidence type="ECO:0000259" key="9">
    <source>
        <dbReference type="Pfam" id="PF13664"/>
    </source>
</evidence>
<feature type="transmembrane region" description="Helical" evidence="7">
    <location>
        <begin position="277"/>
        <end position="303"/>
    </location>
</feature>
<keyword evidence="11" id="KW-1185">Reference proteome</keyword>
<dbReference type="OMA" id="AKEGMAH"/>
<keyword evidence="5" id="KW-0175">Coiled coil</keyword>
<gene>
    <name evidence="10" type="ORF">B456_013G138700</name>
</gene>
<evidence type="ECO:0000313" key="10">
    <source>
        <dbReference type="EMBL" id="KJB81317.1"/>
    </source>
</evidence>
<dbReference type="Gramene" id="KJB81317">
    <property type="protein sequence ID" value="KJB81317"/>
    <property type="gene ID" value="B456_013G138700"/>
</dbReference>
<evidence type="ECO:0000256" key="8">
    <source>
        <dbReference type="SAM" id="SignalP"/>
    </source>
</evidence>
<feature type="compositionally biased region" description="Basic and acidic residues" evidence="6">
    <location>
        <begin position="122"/>
        <end position="132"/>
    </location>
</feature>
<dbReference type="Proteomes" id="UP000032304">
    <property type="component" value="Chromosome 13"/>
</dbReference>
<evidence type="ECO:0000256" key="1">
    <source>
        <dbReference type="ARBA" id="ARBA00004370"/>
    </source>
</evidence>
<dbReference type="SUPFAM" id="SSF58113">
    <property type="entry name" value="Apolipoprotein A-I"/>
    <property type="match status" value="1"/>
</dbReference>
<sequence>MTNGLLLSLLVVSSLAMAAAVGRDDVILKEGHRVIVVEYDQDGKHNTKVSISSPSLHQQTDQGEYFGKETMKDAASALPNVGHGISQGKAGSGRHSPGELICDAFGKCTQRVATALGKAKDKVSDTAHEANKLKQAASGTAHEAKEKAKDKAWETAQEVREKVSESAHETRDKVADKKGAIGDALGKAKGAVVQKGQDVKERAKESIDKAKEAATTAKDTAKTMGADIVTNTSEQVENVQEKAMEEAGRAANKVKTSANKYLDGLKYMTSMEALNTVMGIVNLLGLATAYGMSVWVTFISSYILAGQLPRQQFGVVQSKIYPVYFRAMAYSIGMALLGHLLWHRKRSISSPPEVFQAINLLSSLFMVLVNGLYLEPKATKVMFERMKMEKEDGRGRHDFVAEGSRATESPSVADPVAKNSRKGPSTAPAPAPAPAPAVAPTSSEQEVIKRTMGRLNERLKKLNTNSSMLNILTLMALTWHLVYLGQRLTFNC</sequence>
<protein>
    <recommendedName>
        <fullName evidence="9">TMEM205-like domain-containing protein</fullName>
    </recommendedName>
</protein>
<feature type="signal peptide" evidence="8">
    <location>
        <begin position="1"/>
        <end position="18"/>
    </location>
</feature>
<feature type="transmembrane region" description="Helical" evidence="7">
    <location>
        <begin position="468"/>
        <end position="486"/>
    </location>
</feature>
<keyword evidence="3 7" id="KW-1133">Transmembrane helix</keyword>